<feature type="region of interest" description="Disordered" evidence="2">
    <location>
        <begin position="502"/>
        <end position="653"/>
    </location>
</feature>
<evidence type="ECO:0000313" key="5">
    <source>
        <dbReference type="EMBL" id="GLI58737.1"/>
    </source>
</evidence>
<keyword evidence="1" id="KW-0862">Zinc</keyword>
<feature type="compositionally biased region" description="Low complexity" evidence="2">
    <location>
        <begin position="547"/>
        <end position="571"/>
    </location>
</feature>
<dbReference type="Proteomes" id="UP001165090">
    <property type="component" value="Unassembled WGS sequence"/>
</dbReference>
<accession>A0ABQ5RMC9</accession>
<dbReference type="Gene3D" id="3.40.1360.10">
    <property type="match status" value="1"/>
</dbReference>
<dbReference type="InterPro" id="IPR006171">
    <property type="entry name" value="TOPRIM_dom"/>
</dbReference>
<dbReference type="PROSITE" id="PS50157">
    <property type="entry name" value="ZINC_FINGER_C2H2_2"/>
    <property type="match status" value="1"/>
</dbReference>
<evidence type="ECO:0000259" key="4">
    <source>
        <dbReference type="PROSITE" id="PS51199"/>
    </source>
</evidence>
<feature type="compositionally biased region" description="Basic and acidic residues" evidence="2">
    <location>
        <begin position="1581"/>
        <end position="1591"/>
    </location>
</feature>
<feature type="domain" description="C2H2-type" evidence="3">
    <location>
        <begin position="123"/>
        <end position="152"/>
    </location>
</feature>
<proteinExistence type="predicted"/>
<evidence type="ECO:0008006" key="7">
    <source>
        <dbReference type="Google" id="ProtNLM"/>
    </source>
</evidence>
<feature type="compositionally biased region" description="Low complexity" evidence="2">
    <location>
        <begin position="634"/>
        <end position="643"/>
    </location>
</feature>
<dbReference type="EMBL" id="BSDZ01000003">
    <property type="protein sequence ID" value="GLI58737.1"/>
    <property type="molecule type" value="Genomic_DNA"/>
</dbReference>
<dbReference type="Gene3D" id="3.40.50.300">
    <property type="entry name" value="P-loop containing nucleotide triphosphate hydrolases"/>
    <property type="match status" value="1"/>
</dbReference>
<reference evidence="5 6" key="1">
    <citation type="journal article" date="2023" name="IScience">
        <title>Expanded male sex-determining region conserved during the evolution of homothallism in the green alga Volvox.</title>
        <authorList>
            <person name="Yamamoto K."/>
            <person name="Matsuzaki R."/>
            <person name="Mahakham W."/>
            <person name="Heman W."/>
            <person name="Sekimoto H."/>
            <person name="Kawachi M."/>
            <person name="Minakuchi Y."/>
            <person name="Toyoda A."/>
            <person name="Nozaki H."/>
        </authorList>
    </citation>
    <scope>NUCLEOTIDE SEQUENCE [LARGE SCALE GENOMIC DNA]</scope>
    <source>
        <strain evidence="5 6">NIES-4468</strain>
    </source>
</reference>
<protein>
    <recommendedName>
        <fullName evidence="7">SF4 helicase domain-containing protein</fullName>
    </recommendedName>
</protein>
<dbReference type="InterPro" id="IPR034154">
    <property type="entry name" value="TOPRIM_DnaG/twinkle"/>
</dbReference>
<dbReference type="InterPro" id="IPR007694">
    <property type="entry name" value="DNA_helicase_DnaB-like_C"/>
</dbReference>
<dbReference type="CDD" id="cd01029">
    <property type="entry name" value="TOPRIM_primases"/>
    <property type="match status" value="1"/>
</dbReference>
<keyword evidence="1" id="KW-0479">Metal-binding</keyword>
<feature type="compositionally biased region" description="Low complexity" evidence="2">
    <location>
        <begin position="599"/>
        <end position="617"/>
    </location>
</feature>
<dbReference type="InterPro" id="IPR027417">
    <property type="entry name" value="P-loop_NTPase"/>
</dbReference>
<feature type="region of interest" description="Disordered" evidence="2">
    <location>
        <begin position="71"/>
        <end position="93"/>
    </location>
</feature>
<dbReference type="PANTHER" id="PTHR12873">
    <property type="entry name" value="T7-LIKE MITOCHONDRIAL DNA HELICASE"/>
    <property type="match status" value="1"/>
</dbReference>
<sequence>MRGYVGLCDVGSLHIRFCRPSPAMCGSASALAGVAVTPSGPRIVIALRSTPGTPMPVVPLPSASTALASPWSGAVPHHSRRPTASTSRTGLGVGNSSVRRSALLVVCRAVTVGDERQLSPVKYKCRYCGKAISRSTYKGHHTKTCIRRSEESCEQGRRVQESAEDLKRLRAAITKADDGIGGFASSDPDPGVWKDDPGASLRSAAQDVSVPTGRGDEDLGSSPSPSPSPGRPLGKVARVRSSPTMSPLPRAPQRNSAATLPNPPTSLPFTGSILLPGLPAAVPDFGKVPGAVPWAVAADPETKPQDMGNGGQGRQDDKSHNAGIAGEQNDWLAKASPAAAWDEAEGRGPGQPSTSSRASTNRFMVPQVEGAPAAQPPAAAKAAGLPAARLHQRLPVSNHVTSPSSTASAWPATYDPSVASLASASIRSPSSPPQPPAATTGAAGDSTRPSVRAMRGCVAVQQAVRGGPESSGMVSEQDAFSRSQDVAAAGGNGNVMMPGVFGSLPNGASQTSQGRGKRTGCGQPSIAPQQVQGTARGQMIERPRLQGAAGPAPGANLPSPQQQLHQLPTQPHASAAGPPGTWIGAASPNSAPLGPDVWGSSAPAASLGPAWEPSRVPSIPPPGRGSGISQLFPGSTSVNYSNGNGNGKSNGVGNSGEAVAVMASQMFLDDGQPATVRPRSDSVGPEVSSAAERQLAAILREGQQPAARKQFRKPKLEPLRWEGYDEEDPYFSSLLPAARDWLMGRRKIPEEVLRRNRVFCTLVPTGGGSPPRPAVAFPFFRSVNPESVAFVKYRLFDPEAGEPFARKEFRSSLHGEPIMYGTNDIVAGAYTDIIIVEGEMDKLALNAAGFWNVVSVPNGAPAATSASPSAPPEQVFVRPGERHQLRARVKQHYVFMDSFLATLPDLGRCRFTIATDNDPAGQALRRELLRRLGRERCWEVLSWDNENQLDAERGGMDSSSPGAAARSRGFRKDANDVLMLDGPSQLAVVLEGAQPAKVAGLTTFKEYEMEIAAYFQRQDPLQLGVSTGWSCLDPFYRVAPGELTIVTGVPNSGKSEWLDALMVNLAENHGWAFALCSMEKQPLPHLKALIEKRVRKPFRPVIRMTPSGPQMVEAMGLEEVVAGFNWLADHFHLIRYEEEDDTGGPTIDWVLQKARTAVLRFGIRGLLIDPYNELDSRRPRDTSETDFIREMLTKVRRFARDTECHVWFVAHPRQQKVLTGQAPGLYDISGSAHWFNKTDNGIVVHRRFEERTHPETGKRYRVALPEVDIKLQKVRNKDIGTQGEAYLLYDKATGRYEDPAMLGGATFAGGSGGVGSALQGGPGQLSGLDRVQRRNQELGYVFNRGSYSPQQQHQQPLQQPGADNIIDITLGPSPLPPVPPSQAAVIPAAASPALRPSSPSYIRPSQTEPQHQQMYQQMYQQTYAQPAGVVGPAAAPNRLNASHEPVASVTQPPVIAPPPAASPSETAVSEYSHGTAVAVEEVLLPRPGVSISESLSRVSQRGVLGALRTPATSGGAAMSSPQPTANSRAGKAKGGQAGSKEAQGRRQRAAVRPAAKETADLDGGFGDGVLAELLRNEQAAEARQVFSRDDGSAGGWQPDGSSSEDAEMDGEEEVTGGYAGGMLGARRRRGAKRSRLGAGGHVMVQRGGVCVEEEPERLGALESSLAENAGII</sequence>
<feature type="region of interest" description="Disordered" evidence="2">
    <location>
        <begin position="139"/>
        <end position="158"/>
    </location>
</feature>
<dbReference type="InterPro" id="IPR027032">
    <property type="entry name" value="Twinkle-like"/>
</dbReference>
<feature type="compositionally biased region" description="Basic residues" evidence="2">
    <location>
        <begin position="1625"/>
        <end position="1635"/>
    </location>
</feature>
<keyword evidence="6" id="KW-1185">Reference proteome</keyword>
<evidence type="ECO:0000313" key="6">
    <source>
        <dbReference type="Proteomes" id="UP001165090"/>
    </source>
</evidence>
<feature type="compositionally biased region" description="Acidic residues" evidence="2">
    <location>
        <begin position="1602"/>
        <end position="1614"/>
    </location>
</feature>
<dbReference type="PANTHER" id="PTHR12873:SF0">
    <property type="entry name" value="TWINKLE MTDNA HELICASE"/>
    <property type="match status" value="1"/>
</dbReference>
<feature type="region of interest" description="Disordered" evidence="2">
    <location>
        <begin position="423"/>
        <end position="450"/>
    </location>
</feature>
<feature type="region of interest" description="Disordered" evidence="2">
    <location>
        <begin position="1581"/>
        <end position="1635"/>
    </location>
</feature>
<comment type="caution">
    <text evidence="5">The sequence shown here is derived from an EMBL/GenBank/DDBJ whole genome shotgun (WGS) entry which is preliminary data.</text>
</comment>
<feature type="compositionally biased region" description="Low complexity" evidence="2">
    <location>
        <begin position="437"/>
        <end position="447"/>
    </location>
</feature>
<dbReference type="Pfam" id="PF13662">
    <property type="entry name" value="Toprim_4"/>
    <property type="match status" value="1"/>
</dbReference>
<dbReference type="SUPFAM" id="SSF52540">
    <property type="entry name" value="P-loop containing nucleoside triphosphate hydrolases"/>
    <property type="match status" value="1"/>
</dbReference>
<evidence type="ECO:0000259" key="3">
    <source>
        <dbReference type="PROSITE" id="PS50157"/>
    </source>
</evidence>
<name>A0ABQ5RMC9_9CHLO</name>
<feature type="region of interest" description="Disordered" evidence="2">
    <location>
        <begin position="1509"/>
        <end position="1560"/>
    </location>
</feature>
<organism evidence="5 6">
    <name type="scientific">Volvox africanus</name>
    <dbReference type="NCBI Taxonomy" id="51714"/>
    <lineage>
        <taxon>Eukaryota</taxon>
        <taxon>Viridiplantae</taxon>
        <taxon>Chlorophyta</taxon>
        <taxon>core chlorophytes</taxon>
        <taxon>Chlorophyceae</taxon>
        <taxon>CS clade</taxon>
        <taxon>Chlamydomonadales</taxon>
        <taxon>Volvocaceae</taxon>
        <taxon>Volvox</taxon>
    </lineage>
</organism>
<feature type="region of interest" description="Disordered" evidence="2">
    <location>
        <begin position="178"/>
        <end position="264"/>
    </location>
</feature>
<gene>
    <name evidence="5" type="ORF">VaNZ11_000492</name>
</gene>
<feature type="region of interest" description="Disordered" evidence="2">
    <location>
        <begin position="299"/>
        <end position="359"/>
    </location>
</feature>
<dbReference type="InterPro" id="IPR013087">
    <property type="entry name" value="Znf_C2H2_type"/>
</dbReference>
<evidence type="ECO:0000256" key="1">
    <source>
        <dbReference type="PROSITE-ProRule" id="PRU00042"/>
    </source>
</evidence>
<evidence type="ECO:0000256" key="2">
    <source>
        <dbReference type="SAM" id="MobiDB-lite"/>
    </source>
</evidence>
<keyword evidence="1" id="KW-0863">Zinc-finger</keyword>
<feature type="compositionally biased region" description="Polar residues" evidence="2">
    <location>
        <begin position="82"/>
        <end position="93"/>
    </location>
</feature>
<dbReference type="PROSITE" id="PS51199">
    <property type="entry name" value="SF4_HELICASE"/>
    <property type="match status" value="1"/>
</dbReference>
<feature type="compositionally biased region" description="Basic and acidic residues" evidence="2">
    <location>
        <begin position="147"/>
        <end position="158"/>
    </location>
</feature>
<feature type="compositionally biased region" description="Gly residues" evidence="2">
    <location>
        <begin position="644"/>
        <end position="653"/>
    </location>
</feature>
<feature type="domain" description="SF4 helicase" evidence="4">
    <location>
        <begin position="1018"/>
        <end position="1303"/>
    </location>
</feature>
<feature type="compositionally biased region" description="Polar residues" evidence="2">
    <location>
        <begin position="526"/>
        <end position="535"/>
    </location>
</feature>